<reference evidence="2 3" key="1">
    <citation type="journal article" date="2015" name="Proc. Natl. Acad. Sci. U.S.A.">
        <title>The resurrection genome of Boea hygrometrica: A blueprint for survival of dehydration.</title>
        <authorList>
            <person name="Xiao L."/>
            <person name="Yang G."/>
            <person name="Zhang L."/>
            <person name="Yang X."/>
            <person name="Zhao S."/>
            <person name="Ji Z."/>
            <person name="Zhou Q."/>
            <person name="Hu M."/>
            <person name="Wang Y."/>
            <person name="Chen M."/>
            <person name="Xu Y."/>
            <person name="Jin H."/>
            <person name="Xiao X."/>
            <person name="Hu G."/>
            <person name="Bao F."/>
            <person name="Hu Y."/>
            <person name="Wan P."/>
            <person name="Li L."/>
            <person name="Deng X."/>
            <person name="Kuang T."/>
            <person name="Xiang C."/>
            <person name="Zhu J.K."/>
            <person name="Oliver M.J."/>
            <person name="He Y."/>
        </authorList>
    </citation>
    <scope>NUCLEOTIDE SEQUENCE [LARGE SCALE GENOMIC DNA]</scope>
    <source>
        <strain evidence="3">cv. XS01</strain>
    </source>
</reference>
<evidence type="ECO:0000256" key="1">
    <source>
        <dbReference type="SAM" id="MobiDB-lite"/>
    </source>
</evidence>
<organism evidence="2 3">
    <name type="scientific">Dorcoceras hygrometricum</name>
    <dbReference type="NCBI Taxonomy" id="472368"/>
    <lineage>
        <taxon>Eukaryota</taxon>
        <taxon>Viridiplantae</taxon>
        <taxon>Streptophyta</taxon>
        <taxon>Embryophyta</taxon>
        <taxon>Tracheophyta</taxon>
        <taxon>Spermatophyta</taxon>
        <taxon>Magnoliopsida</taxon>
        <taxon>eudicotyledons</taxon>
        <taxon>Gunneridae</taxon>
        <taxon>Pentapetalae</taxon>
        <taxon>asterids</taxon>
        <taxon>lamiids</taxon>
        <taxon>Lamiales</taxon>
        <taxon>Gesneriaceae</taxon>
        <taxon>Didymocarpoideae</taxon>
        <taxon>Trichosporeae</taxon>
        <taxon>Loxocarpinae</taxon>
        <taxon>Dorcoceras</taxon>
    </lineage>
</organism>
<feature type="compositionally biased region" description="Basic and acidic residues" evidence="1">
    <location>
        <begin position="24"/>
        <end position="34"/>
    </location>
</feature>
<dbReference type="OrthoDB" id="913731at2759"/>
<dbReference type="Proteomes" id="UP000250235">
    <property type="component" value="Unassembled WGS sequence"/>
</dbReference>
<name>A0A2Z7D495_9LAMI</name>
<dbReference type="AlphaFoldDB" id="A0A2Z7D495"/>
<feature type="region of interest" description="Disordered" evidence="1">
    <location>
        <begin position="1"/>
        <end position="36"/>
    </location>
</feature>
<evidence type="ECO:0000313" key="2">
    <source>
        <dbReference type="EMBL" id="KZV53587.1"/>
    </source>
</evidence>
<keyword evidence="3" id="KW-1185">Reference proteome</keyword>
<evidence type="ECO:0000313" key="3">
    <source>
        <dbReference type="Proteomes" id="UP000250235"/>
    </source>
</evidence>
<gene>
    <name evidence="2" type="ORF">F511_40975</name>
</gene>
<sequence length="92" mass="10656">MAELPEQLVGKSSLGIGQSANRGFSHENPHEKFKGQRPKCFQDKVGCAIYMLRDDAIIWWEETKLTVDKALRDEQDLKEIGEERHKKRQAFL</sequence>
<protein>
    <submittedName>
        <fullName evidence="2">Uncharacterized protein</fullName>
    </submittedName>
</protein>
<accession>A0A2Z7D495</accession>
<dbReference type="EMBL" id="KQ990159">
    <property type="protein sequence ID" value="KZV53587.1"/>
    <property type="molecule type" value="Genomic_DNA"/>
</dbReference>
<proteinExistence type="predicted"/>